<dbReference type="PANTHER" id="PTHR48287">
    <property type="entry name" value="ARM REPEAT SUPERFAMILY PROTEIN"/>
    <property type="match status" value="1"/>
</dbReference>
<evidence type="ECO:0008006" key="4">
    <source>
        <dbReference type="Google" id="ProtNLM"/>
    </source>
</evidence>
<dbReference type="Proteomes" id="UP000265618">
    <property type="component" value="Unassembled WGS sequence"/>
</dbReference>
<feature type="compositionally biased region" description="Basic and acidic residues" evidence="1">
    <location>
        <begin position="958"/>
        <end position="980"/>
    </location>
</feature>
<dbReference type="PANTHER" id="PTHR48287:SF1">
    <property type="entry name" value="ARM REPEAT SUPERFAMILY PROTEIN"/>
    <property type="match status" value="1"/>
</dbReference>
<organism evidence="2 3">
    <name type="scientific">Kipferlia bialata</name>
    <dbReference type="NCBI Taxonomy" id="797122"/>
    <lineage>
        <taxon>Eukaryota</taxon>
        <taxon>Metamonada</taxon>
        <taxon>Carpediemonas-like organisms</taxon>
        <taxon>Kipferlia</taxon>
    </lineage>
</organism>
<comment type="caution">
    <text evidence="2">The sequence shown here is derived from an EMBL/GenBank/DDBJ whole genome shotgun (WGS) entry which is preliminary data.</text>
</comment>
<feature type="non-terminal residue" evidence="2">
    <location>
        <position position="1"/>
    </location>
</feature>
<keyword evidence="3" id="KW-1185">Reference proteome</keyword>
<dbReference type="OrthoDB" id="2192888at2759"/>
<evidence type="ECO:0000313" key="2">
    <source>
        <dbReference type="EMBL" id="GIQ84262.1"/>
    </source>
</evidence>
<accession>A0A9K3CXE9</accession>
<protein>
    <recommendedName>
        <fullName evidence="4">Ribosomal RNA-processing protein 12-like conserved domain-containing protein</fullName>
    </recommendedName>
</protein>
<feature type="compositionally biased region" description="Acidic residues" evidence="1">
    <location>
        <begin position="981"/>
        <end position="992"/>
    </location>
</feature>
<name>A0A9K3CXE9_9EUKA</name>
<dbReference type="AlphaFoldDB" id="A0A9K3CXE9"/>
<feature type="compositionally biased region" description="Basic residues" evidence="1">
    <location>
        <begin position="1116"/>
        <end position="1135"/>
    </location>
</feature>
<feature type="compositionally biased region" description="Basic and acidic residues" evidence="1">
    <location>
        <begin position="1056"/>
        <end position="1072"/>
    </location>
</feature>
<feature type="region of interest" description="Disordered" evidence="1">
    <location>
        <begin position="952"/>
        <end position="1013"/>
    </location>
</feature>
<dbReference type="InterPro" id="IPR016024">
    <property type="entry name" value="ARM-type_fold"/>
</dbReference>
<evidence type="ECO:0000313" key="3">
    <source>
        <dbReference type="Proteomes" id="UP000265618"/>
    </source>
</evidence>
<feature type="compositionally biased region" description="Basic and acidic residues" evidence="1">
    <location>
        <begin position="1004"/>
        <end position="1013"/>
    </location>
</feature>
<proteinExistence type="predicted"/>
<dbReference type="EMBL" id="BDIP01001372">
    <property type="protein sequence ID" value="GIQ84262.1"/>
    <property type="molecule type" value="Genomic_DNA"/>
</dbReference>
<evidence type="ECO:0000256" key="1">
    <source>
        <dbReference type="SAM" id="MobiDB-lite"/>
    </source>
</evidence>
<dbReference type="SUPFAM" id="SSF48371">
    <property type="entry name" value="ARM repeat"/>
    <property type="match status" value="1"/>
</dbReference>
<feature type="region of interest" description="Disordered" evidence="1">
    <location>
        <begin position="1056"/>
        <end position="1079"/>
    </location>
</feature>
<gene>
    <name evidence="2" type="ORF">KIPB_005718</name>
</gene>
<reference evidence="2 3" key="1">
    <citation type="journal article" date="2018" name="PLoS ONE">
        <title>The draft genome of Kipferlia bialata reveals reductive genome evolution in fornicate parasites.</title>
        <authorList>
            <person name="Tanifuji G."/>
            <person name="Takabayashi S."/>
            <person name="Kume K."/>
            <person name="Takagi M."/>
            <person name="Nakayama T."/>
            <person name="Kamikawa R."/>
            <person name="Inagaki Y."/>
            <person name="Hashimoto T."/>
        </authorList>
    </citation>
    <scope>NUCLEOTIDE SEQUENCE [LARGE SCALE GENOMIC DNA]</scope>
    <source>
        <strain evidence="2">NY0173</strain>
    </source>
</reference>
<sequence length="1135" mass="119507">MQANGPSPVVLLAGCLHKLIQQANGEKIAPELLATTIEVLANQLPFIAPATLASKAEEILNILGGVAMKERDPRPAVAVCHALAALLLTPIRSPALPTFVPLATRTLCTLAFDPRPTVNAAAISSTHAVVGSLGSAALMILESQGLDSLSGFLSADGTTVSVGSPPPGPVPPFDPATQTFDYGQAPDLTLATTLLVCAAICDTASKALDPSNPKNSGQSFRLLSASPLVLSGLLLPERVMTTLLGRTARVVATLPSEAASKAMVVSAVGGFFDAAISVGVPLSRVQSALTLLENVPEPTSVTEGVALCKASIAATAATLQLGGPNPAALPPLVRAVGLLTTFHGDETVAEAFCTSLTSSAHILARAIMEGGMGQSVVETLMPLLSLRQLYAMQFTGPALSALCSECMAQGGTKHTPSPALSSLSPFLASLLALHINQDKVAGEGARKNYRGVGETLEGLVGALPLSVLTEVIPLRTAPLGALSILAKHSQRDSILTFFSHVVPAITDVNKADNPDGGDTALRLDLLWSLLPALGRKGYSDPASLTLTLPSGASVASFLINGCASTEQPMCGACLLSLTRLLRHREGEAPKESALAKQLLPRLFNRYLDTPNEASCKQSLQLIALLVPQAQPAYARTLAKQLVTRALSASHAHAAWYLDLLEVQHLMGTLEEAQTMCPPQATRERLLLLAACFKALPAHAAQIKETDWDSQMVTFVGEALTGCKNPAVKTRQAAFQLLSGIYTSSTGGYVLDQAGPVLGSEERRVGRVCEVCAGGCLETDSVAVSGALACIARLELDVYLAHKADIDTTPLEASEEGSAGESPAEVAFAATFPIAVTLLSSPDATIVRSCLTLVSLYLLVVPSRAVPQHLPSLLPALMAALQNAHSAPGVKRVLGRVGGRIGGERLLAAVQNLRRCEEKAEELVKVCKALVKKGLCNTALRGPTLAEQVDVGAMRRPRTRDSHEDVVGVQMEKGEDGRLVLDEDAEEGEDEDERTTSASAPGPSRSKDDGEADKPKSAFLAVAQAQTDVLEKLLQQSGMKRGKGIFGDIIKKMSKTTDPRMRTGSEYKSERAGGDIVGRNQGEMPFAYIPLHQRNLNRRYTAEARKQFASLELGGKRQVRGKAPRSKRQAKRKHHP</sequence>
<dbReference type="InterPro" id="IPR052087">
    <property type="entry name" value="RRP12"/>
</dbReference>
<feature type="region of interest" description="Disordered" evidence="1">
    <location>
        <begin position="1109"/>
        <end position="1135"/>
    </location>
</feature>